<organism evidence="2">
    <name type="scientific">Salmonella enterica</name>
    <name type="common">Salmonella choleraesuis</name>
    <dbReference type="NCBI Taxonomy" id="28901"/>
    <lineage>
        <taxon>Bacteria</taxon>
        <taxon>Pseudomonadati</taxon>
        <taxon>Pseudomonadota</taxon>
        <taxon>Gammaproteobacteria</taxon>
        <taxon>Enterobacterales</taxon>
        <taxon>Enterobacteriaceae</taxon>
        <taxon>Salmonella</taxon>
    </lineage>
</organism>
<dbReference type="AlphaFoldDB" id="A0A639X832"/>
<keyword evidence="1" id="KW-0812">Transmembrane</keyword>
<evidence type="ECO:0000256" key="1">
    <source>
        <dbReference type="SAM" id="Phobius"/>
    </source>
</evidence>
<evidence type="ECO:0000313" key="2">
    <source>
        <dbReference type="EMBL" id="EDJ5821218.1"/>
    </source>
</evidence>
<reference evidence="2" key="1">
    <citation type="submission" date="2019-10" db="EMBL/GenBank/DDBJ databases">
        <authorList>
            <consortium name="PulseNet: The National Subtyping Network for Foodborne Disease Surveillance"/>
            <person name="Tarr C.L."/>
            <person name="Trees E."/>
            <person name="Katz L.S."/>
            <person name="Carleton-Romer H.A."/>
            <person name="Stroika S."/>
            <person name="Kucerova Z."/>
            <person name="Roache K.F."/>
            <person name="Sabol A.L."/>
            <person name="Besser J."/>
            <person name="Gerner-Smidt P."/>
        </authorList>
    </citation>
    <scope>NUCLEOTIDE SEQUENCE</scope>
    <source>
        <strain evidence="2">PNUSAS111738</strain>
    </source>
</reference>
<comment type="caution">
    <text evidence="2">The sequence shown here is derived from an EMBL/GenBank/DDBJ whole genome shotgun (WGS) entry which is preliminary data.</text>
</comment>
<protein>
    <submittedName>
        <fullName evidence="2">Uncharacterized protein</fullName>
    </submittedName>
</protein>
<keyword evidence="1" id="KW-0472">Membrane</keyword>
<sequence length="95" mass="11154">MVVRWRSRGRGKAQHIDENASKLVAHVVFPGRSAPVRLRKILLWRFSDLSGKKEKVYVLTILYVLAVLYVLSVSYCIFCIVLYRLYCVFFIHKIH</sequence>
<accession>A0A639X832</accession>
<name>A0A639X832_SALER</name>
<keyword evidence="1" id="KW-1133">Transmembrane helix</keyword>
<feature type="transmembrane region" description="Helical" evidence="1">
    <location>
        <begin position="56"/>
        <end position="83"/>
    </location>
</feature>
<proteinExistence type="predicted"/>
<dbReference type="EMBL" id="AAMOTX010000012">
    <property type="protein sequence ID" value="EDJ5821218.1"/>
    <property type="molecule type" value="Genomic_DNA"/>
</dbReference>
<gene>
    <name evidence="2" type="ORF">GFE34_14445</name>
</gene>